<dbReference type="WBParaSite" id="GPUH_0001500401-mRNA-1">
    <property type="protein sequence ID" value="GPUH_0001500401-mRNA-1"/>
    <property type="gene ID" value="GPUH_0001500401"/>
</dbReference>
<organism evidence="4">
    <name type="scientific">Gongylonema pulchrum</name>
    <dbReference type="NCBI Taxonomy" id="637853"/>
    <lineage>
        <taxon>Eukaryota</taxon>
        <taxon>Metazoa</taxon>
        <taxon>Ecdysozoa</taxon>
        <taxon>Nematoda</taxon>
        <taxon>Chromadorea</taxon>
        <taxon>Rhabditida</taxon>
        <taxon>Spirurina</taxon>
        <taxon>Spiruromorpha</taxon>
        <taxon>Spiruroidea</taxon>
        <taxon>Gongylonematidae</taxon>
        <taxon>Gongylonema</taxon>
    </lineage>
</organism>
<proteinExistence type="predicted"/>
<name>A0A183E1Z3_9BILA</name>
<dbReference type="Proteomes" id="UP000271098">
    <property type="component" value="Unassembled WGS sequence"/>
</dbReference>
<evidence type="ECO:0000259" key="1">
    <source>
        <dbReference type="PROSITE" id="PS50156"/>
    </source>
</evidence>
<protein>
    <submittedName>
        <fullName evidence="4">SSD domain-containing protein</fullName>
    </submittedName>
</protein>
<evidence type="ECO:0000313" key="3">
    <source>
        <dbReference type="Proteomes" id="UP000271098"/>
    </source>
</evidence>
<keyword evidence="3" id="KW-1185">Reference proteome</keyword>
<reference evidence="4" key="1">
    <citation type="submission" date="2016-06" db="UniProtKB">
        <authorList>
            <consortium name="WormBaseParasite"/>
        </authorList>
    </citation>
    <scope>IDENTIFICATION</scope>
</reference>
<dbReference type="OrthoDB" id="5858211at2759"/>
<evidence type="ECO:0000313" key="4">
    <source>
        <dbReference type="WBParaSite" id="GPUH_0001500401-mRNA-1"/>
    </source>
</evidence>
<dbReference type="InterPro" id="IPR000731">
    <property type="entry name" value="SSD"/>
</dbReference>
<sequence>MGVTFTYIYQLTFFTAVMAYSGEREARGLHSLTMKPVVDPDKAGKLAAF</sequence>
<reference evidence="2 3" key="2">
    <citation type="submission" date="2018-11" db="EMBL/GenBank/DDBJ databases">
        <authorList>
            <consortium name="Pathogen Informatics"/>
        </authorList>
    </citation>
    <scope>NUCLEOTIDE SEQUENCE [LARGE SCALE GENOMIC DNA]</scope>
</reference>
<accession>A0A183E1Z3</accession>
<dbReference type="AlphaFoldDB" id="A0A183E1Z3"/>
<dbReference type="EMBL" id="UYRT01081888">
    <property type="protein sequence ID" value="VDN25148.1"/>
    <property type="molecule type" value="Genomic_DNA"/>
</dbReference>
<dbReference type="PROSITE" id="PS50156">
    <property type="entry name" value="SSD"/>
    <property type="match status" value="1"/>
</dbReference>
<feature type="domain" description="SSD" evidence="1">
    <location>
        <begin position="1"/>
        <end position="20"/>
    </location>
</feature>
<gene>
    <name evidence="2" type="ORF">GPUH_LOCUS14985</name>
</gene>
<evidence type="ECO:0000313" key="2">
    <source>
        <dbReference type="EMBL" id="VDN25148.1"/>
    </source>
</evidence>